<gene>
    <name evidence="7" type="ORF">MNBD_GAMMA23-2440</name>
</gene>
<dbReference type="CDD" id="cd07984">
    <property type="entry name" value="LPLAT_LABLAT-like"/>
    <property type="match status" value="1"/>
</dbReference>
<dbReference type="PANTHER" id="PTHR30606:SF9">
    <property type="entry name" value="LIPID A BIOSYNTHESIS LAUROYLTRANSFERASE"/>
    <property type="match status" value="1"/>
</dbReference>
<dbReference type="GO" id="GO:1901137">
    <property type="term" value="P:carbohydrate derivative biosynthetic process"/>
    <property type="evidence" value="ECO:0007669"/>
    <property type="project" value="UniProtKB-ARBA"/>
</dbReference>
<evidence type="ECO:0000256" key="3">
    <source>
        <dbReference type="ARBA" id="ARBA00022519"/>
    </source>
</evidence>
<keyword evidence="3" id="KW-0997">Cell inner membrane</keyword>
<dbReference type="InterPro" id="IPR004960">
    <property type="entry name" value="LipA_acyltrans"/>
</dbReference>
<dbReference type="GO" id="GO:0005886">
    <property type="term" value="C:plasma membrane"/>
    <property type="evidence" value="ECO:0007669"/>
    <property type="project" value="UniProtKB-SubCell"/>
</dbReference>
<dbReference type="Pfam" id="PF03279">
    <property type="entry name" value="Lip_A_acyltrans"/>
    <property type="match status" value="1"/>
</dbReference>
<proteinExistence type="predicted"/>
<dbReference type="PANTHER" id="PTHR30606">
    <property type="entry name" value="LIPID A BIOSYNTHESIS LAUROYL ACYLTRANSFERASE"/>
    <property type="match status" value="1"/>
</dbReference>
<protein>
    <submittedName>
        <fullName evidence="7">Lysophospholipid acyltransferase</fullName>
    </submittedName>
</protein>
<keyword evidence="4 7" id="KW-0808">Transferase</keyword>
<keyword evidence="6 7" id="KW-0012">Acyltransferase</keyword>
<evidence type="ECO:0000256" key="1">
    <source>
        <dbReference type="ARBA" id="ARBA00004533"/>
    </source>
</evidence>
<dbReference type="EMBL" id="UOFT01000027">
    <property type="protein sequence ID" value="VAW92606.1"/>
    <property type="molecule type" value="Genomic_DNA"/>
</dbReference>
<keyword evidence="5" id="KW-0472">Membrane</keyword>
<dbReference type="GO" id="GO:0008610">
    <property type="term" value="P:lipid biosynthetic process"/>
    <property type="evidence" value="ECO:0007669"/>
    <property type="project" value="UniProtKB-ARBA"/>
</dbReference>
<dbReference type="PIRSF" id="PIRSF028561">
    <property type="entry name" value="Ac_Trasf"/>
    <property type="match status" value="1"/>
</dbReference>
<accession>A0A3B1AIV4</accession>
<evidence type="ECO:0000256" key="5">
    <source>
        <dbReference type="ARBA" id="ARBA00023136"/>
    </source>
</evidence>
<dbReference type="AlphaFoldDB" id="A0A3B1AIV4"/>
<reference evidence="7" key="1">
    <citation type="submission" date="2018-06" db="EMBL/GenBank/DDBJ databases">
        <authorList>
            <person name="Zhirakovskaya E."/>
        </authorList>
    </citation>
    <scope>NUCLEOTIDE SEQUENCE</scope>
</reference>
<keyword evidence="2" id="KW-1003">Cell membrane</keyword>
<evidence type="ECO:0000313" key="7">
    <source>
        <dbReference type="EMBL" id="VAW92606.1"/>
    </source>
</evidence>
<evidence type="ECO:0000256" key="6">
    <source>
        <dbReference type="ARBA" id="ARBA00023315"/>
    </source>
</evidence>
<dbReference type="InterPro" id="IPR014548">
    <property type="entry name" value="Ac_Trasf"/>
</dbReference>
<evidence type="ECO:0000256" key="4">
    <source>
        <dbReference type="ARBA" id="ARBA00022679"/>
    </source>
</evidence>
<dbReference type="GO" id="GO:0016746">
    <property type="term" value="F:acyltransferase activity"/>
    <property type="evidence" value="ECO:0007669"/>
    <property type="project" value="UniProtKB-KW"/>
</dbReference>
<sequence>MSDTPEKSANWKEGAERSNSFTLKLICWIALNIGRPTARMVLYPITAYFFFTSPKVIRASKYYFKRLRGSRASFVTVAKHIHHFSATILDRVFFLTDQHDKFEIKIHGKDIFDKYMAQGKGGILLGSHHGSFEVLRSLAVKHTNVRLKVLMYREHNQMITQIFDKLNPDVAQTVINLADNDALLQMQQAIEEGFFVGMLGDRVTGGERKAECSLLGESVDFPAGPMLIASILKVPIVLFYGLYQGGNRYDLYFELLTDGLKIDRSKREQEVQQWTQKYVSRLEHYIIKSPYNWFNFYDFWNDENK</sequence>
<name>A0A3B1AIV4_9ZZZZ</name>
<organism evidence="7">
    <name type="scientific">hydrothermal vent metagenome</name>
    <dbReference type="NCBI Taxonomy" id="652676"/>
    <lineage>
        <taxon>unclassified sequences</taxon>
        <taxon>metagenomes</taxon>
        <taxon>ecological metagenomes</taxon>
    </lineage>
</organism>
<evidence type="ECO:0000256" key="2">
    <source>
        <dbReference type="ARBA" id="ARBA00022475"/>
    </source>
</evidence>
<comment type="subcellular location">
    <subcellularLocation>
        <location evidence="1">Cell inner membrane</location>
    </subcellularLocation>
</comment>